<accession>A0A2U1P7P8</accession>
<dbReference type="GO" id="GO:0004386">
    <property type="term" value="F:helicase activity"/>
    <property type="evidence" value="ECO:0007669"/>
    <property type="project" value="UniProtKB-KW"/>
</dbReference>
<dbReference type="SMART" id="SM00184">
    <property type="entry name" value="RING"/>
    <property type="match status" value="1"/>
</dbReference>
<dbReference type="STRING" id="35608.A0A2U1P7P8"/>
<evidence type="ECO:0000259" key="10">
    <source>
        <dbReference type="PROSITE" id="PS50089"/>
    </source>
</evidence>
<gene>
    <name evidence="12" type="ORF">CTI12_AA184690</name>
</gene>
<dbReference type="GO" id="GO:0016787">
    <property type="term" value="F:hydrolase activity"/>
    <property type="evidence" value="ECO:0007669"/>
    <property type="project" value="UniProtKB-KW"/>
</dbReference>
<dbReference type="InterPro" id="IPR027417">
    <property type="entry name" value="P-loop_NTPase"/>
</dbReference>
<comment type="similarity">
    <text evidence="1">Belongs to the SNF2/RAD54 helicase family. RAD16 subfamily.</text>
</comment>
<dbReference type="Pfam" id="PF00271">
    <property type="entry name" value="Helicase_C"/>
    <property type="match status" value="1"/>
</dbReference>
<evidence type="ECO:0000259" key="11">
    <source>
        <dbReference type="PROSITE" id="PS51194"/>
    </source>
</evidence>
<evidence type="ECO:0000256" key="9">
    <source>
        <dbReference type="PROSITE-ProRule" id="PRU00175"/>
    </source>
</evidence>
<dbReference type="InterPro" id="IPR001841">
    <property type="entry name" value="Znf_RING"/>
</dbReference>
<evidence type="ECO:0000256" key="2">
    <source>
        <dbReference type="ARBA" id="ARBA00022723"/>
    </source>
</evidence>
<dbReference type="InterPro" id="IPR013083">
    <property type="entry name" value="Znf_RING/FYVE/PHD"/>
</dbReference>
<keyword evidence="4 9" id="KW-0863">Zinc-finger</keyword>
<feature type="domain" description="RING-type" evidence="10">
    <location>
        <begin position="118"/>
        <end position="157"/>
    </location>
</feature>
<dbReference type="EMBL" id="PKPP01001550">
    <property type="protein sequence ID" value="PWA81783.1"/>
    <property type="molecule type" value="Genomic_DNA"/>
</dbReference>
<keyword evidence="3" id="KW-0547">Nucleotide-binding</keyword>
<keyword evidence="7" id="KW-0862">Zinc</keyword>
<keyword evidence="13" id="KW-1185">Reference proteome</keyword>
<dbReference type="GO" id="GO:0008094">
    <property type="term" value="F:ATP-dependent activity, acting on DNA"/>
    <property type="evidence" value="ECO:0007669"/>
    <property type="project" value="TreeGrafter"/>
</dbReference>
<dbReference type="PROSITE" id="PS00518">
    <property type="entry name" value="ZF_RING_1"/>
    <property type="match status" value="1"/>
</dbReference>
<sequence length="359" mass="40230">MATISLRRTKETSSIGLPPKTIHTCNVELSDDERKLYDEMETKAKNSVEEYIARRSVTHKYSTVLSIILRLRQICTHTELCPPEVRESLPSYHFEDASNNPELLNKLVIQLQDSDIDCSICLSPPSKMIITSCAHIFCETCILRTLKQSKASCPLCRCRLSESDLFSPPPEYTPDVDTSCTKASSKVAALLKLLEASRNENPSIKSVVFSQFCTLLLLLEEPLKQAGFKTLRLDGAMSGKRRANVIEEFGVPGPDGPTVLLASLKAAGTGINLTAASRVYLMEPWWNPAVEEQAMDRVYRIGQTEDVKVVKMVAKDSIDERILLLQEKKQKLAKEAFHKKGKEEKREIDLADLRTLMSL</sequence>
<evidence type="ECO:0000256" key="8">
    <source>
        <dbReference type="ARBA" id="ARBA00022840"/>
    </source>
</evidence>
<dbReference type="GO" id="GO:0005524">
    <property type="term" value="F:ATP binding"/>
    <property type="evidence" value="ECO:0007669"/>
    <property type="project" value="UniProtKB-KW"/>
</dbReference>
<dbReference type="Gene3D" id="3.30.40.10">
    <property type="entry name" value="Zinc/RING finger domain, C3HC4 (zinc finger)"/>
    <property type="match status" value="1"/>
</dbReference>
<feature type="domain" description="Helicase C-terminal" evidence="11">
    <location>
        <begin position="189"/>
        <end position="354"/>
    </location>
</feature>
<evidence type="ECO:0000313" key="12">
    <source>
        <dbReference type="EMBL" id="PWA81783.1"/>
    </source>
</evidence>
<dbReference type="InterPro" id="IPR000330">
    <property type="entry name" value="SNF2_N"/>
</dbReference>
<dbReference type="AlphaFoldDB" id="A0A2U1P7P8"/>
<dbReference type="CDD" id="cd18793">
    <property type="entry name" value="SF2_C_SNF"/>
    <property type="match status" value="1"/>
</dbReference>
<evidence type="ECO:0000256" key="5">
    <source>
        <dbReference type="ARBA" id="ARBA00022801"/>
    </source>
</evidence>
<dbReference type="GO" id="GO:0006281">
    <property type="term" value="P:DNA repair"/>
    <property type="evidence" value="ECO:0007669"/>
    <property type="project" value="TreeGrafter"/>
</dbReference>
<keyword evidence="6" id="KW-0347">Helicase</keyword>
<proteinExistence type="inferred from homology"/>
<dbReference type="Gene3D" id="3.40.50.300">
    <property type="entry name" value="P-loop containing nucleotide triphosphate hydrolases"/>
    <property type="match status" value="1"/>
</dbReference>
<dbReference type="OrthoDB" id="448448at2759"/>
<keyword evidence="5" id="KW-0378">Hydrolase</keyword>
<dbReference type="InterPro" id="IPR017907">
    <property type="entry name" value="Znf_RING_CS"/>
</dbReference>
<dbReference type="PANTHER" id="PTHR45626:SF17">
    <property type="entry name" value="HELICASE-LIKE TRANSCRIPTION FACTOR"/>
    <property type="match status" value="1"/>
</dbReference>
<protein>
    <submittedName>
        <fullName evidence="12">SNF2-related, N-terminal domain-containing protein</fullName>
    </submittedName>
</protein>
<dbReference type="PANTHER" id="PTHR45626">
    <property type="entry name" value="TRANSCRIPTION TERMINATION FACTOR 2-RELATED"/>
    <property type="match status" value="1"/>
</dbReference>
<dbReference type="GO" id="GO:0005634">
    <property type="term" value="C:nucleus"/>
    <property type="evidence" value="ECO:0007669"/>
    <property type="project" value="TreeGrafter"/>
</dbReference>
<dbReference type="InterPro" id="IPR001650">
    <property type="entry name" value="Helicase_C-like"/>
</dbReference>
<dbReference type="Proteomes" id="UP000245207">
    <property type="component" value="Unassembled WGS sequence"/>
</dbReference>
<evidence type="ECO:0000256" key="7">
    <source>
        <dbReference type="ARBA" id="ARBA00022833"/>
    </source>
</evidence>
<evidence type="ECO:0000256" key="6">
    <source>
        <dbReference type="ARBA" id="ARBA00022806"/>
    </source>
</evidence>
<dbReference type="InterPro" id="IPR049730">
    <property type="entry name" value="SNF2/RAD54-like_C"/>
</dbReference>
<dbReference type="PROSITE" id="PS50089">
    <property type="entry name" value="ZF_RING_2"/>
    <property type="match status" value="1"/>
</dbReference>
<dbReference type="PROSITE" id="PS51194">
    <property type="entry name" value="HELICASE_CTER"/>
    <property type="match status" value="1"/>
</dbReference>
<name>A0A2U1P7P8_ARTAN</name>
<evidence type="ECO:0000256" key="1">
    <source>
        <dbReference type="ARBA" id="ARBA00008438"/>
    </source>
</evidence>
<comment type="caution">
    <text evidence="12">The sequence shown here is derived from an EMBL/GenBank/DDBJ whole genome shotgun (WGS) entry which is preliminary data.</text>
</comment>
<dbReference type="SUPFAM" id="SSF52540">
    <property type="entry name" value="P-loop containing nucleoside triphosphate hydrolases"/>
    <property type="match status" value="1"/>
</dbReference>
<evidence type="ECO:0000256" key="3">
    <source>
        <dbReference type="ARBA" id="ARBA00022741"/>
    </source>
</evidence>
<evidence type="ECO:0000313" key="13">
    <source>
        <dbReference type="Proteomes" id="UP000245207"/>
    </source>
</evidence>
<reference evidence="12 13" key="1">
    <citation type="journal article" date="2018" name="Mol. Plant">
        <title>The genome of Artemisia annua provides insight into the evolution of Asteraceae family and artemisinin biosynthesis.</title>
        <authorList>
            <person name="Shen Q."/>
            <person name="Zhang L."/>
            <person name="Liao Z."/>
            <person name="Wang S."/>
            <person name="Yan T."/>
            <person name="Shi P."/>
            <person name="Liu M."/>
            <person name="Fu X."/>
            <person name="Pan Q."/>
            <person name="Wang Y."/>
            <person name="Lv Z."/>
            <person name="Lu X."/>
            <person name="Zhang F."/>
            <person name="Jiang W."/>
            <person name="Ma Y."/>
            <person name="Chen M."/>
            <person name="Hao X."/>
            <person name="Li L."/>
            <person name="Tang Y."/>
            <person name="Lv G."/>
            <person name="Zhou Y."/>
            <person name="Sun X."/>
            <person name="Brodelius P.E."/>
            <person name="Rose J.K.C."/>
            <person name="Tang K."/>
        </authorList>
    </citation>
    <scope>NUCLEOTIDE SEQUENCE [LARGE SCALE GENOMIC DNA]</scope>
    <source>
        <strain evidence="13">cv. Huhao1</strain>
        <tissue evidence="12">Leaf</tissue>
    </source>
</reference>
<dbReference type="InterPro" id="IPR050628">
    <property type="entry name" value="SNF2_RAD54_helicase_TF"/>
</dbReference>
<keyword evidence="2" id="KW-0479">Metal-binding</keyword>
<dbReference type="Pfam" id="PF00176">
    <property type="entry name" value="SNF2-rel_dom"/>
    <property type="match status" value="1"/>
</dbReference>
<dbReference type="Pfam" id="PF13639">
    <property type="entry name" value="zf-RING_2"/>
    <property type="match status" value="1"/>
</dbReference>
<dbReference type="SMART" id="SM00490">
    <property type="entry name" value="HELICc"/>
    <property type="match status" value="1"/>
</dbReference>
<keyword evidence="8" id="KW-0067">ATP-binding</keyword>
<dbReference type="GO" id="GO:0008270">
    <property type="term" value="F:zinc ion binding"/>
    <property type="evidence" value="ECO:0007669"/>
    <property type="project" value="UniProtKB-KW"/>
</dbReference>
<organism evidence="12 13">
    <name type="scientific">Artemisia annua</name>
    <name type="common">Sweet wormwood</name>
    <dbReference type="NCBI Taxonomy" id="35608"/>
    <lineage>
        <taxon>Eukaryota</taxon>
        <taxon>Viridiplantae</taxon>
        <taxon>Streptophyta</taxon>
        <taxon>Embryophyta</taxon>
        <taxon>Tracheophyta</taxon>
        <taxon>Spermatophyta</taxon>
        <taxon>Magnoliopsida</taxon>
        <taxon>eudicotyledons</taxon>
        <taxon>Gunneridae</taxon>
        <taxon>Pentapetalae</taxon>
        <taxon>asterids</taxon>
        <taxon>campanulids</taxon>
        <taxon>Asterales</taxon>
        <taxon>Asteraceae</taxon>
        <taxon>Asteroideae</taxon>
        <taxon>Anthemideae</taxon>
        <taxon>Artemisiinae</taxon>
        <taxon>Artemisia</taxon>
    </lineage>
</organism>
<evidence type="ECO:0000256" key="4">
    <source>
        <dbReference type="ARBA" id="ARBA00022771"/>
    </source>
</evidence>
<dbReference type="SUPFAM" id="SSF57850">
    <property type="entry name" value="RING/U-box"/>
    <property type="match status" value="1"/>
</dbReference>